<dbReference type="GO" id="GO:0000724">
    <property type="term" value="P:double-strand break repair via homologous recombination"/>
    <property type="evidence" value="ECO:0007669"/>
    <property type="project" value="InterPro"/>
</dbReference>
<name>A0A9R1UE83_LACSA</name>
<dbReference type="Proteomes" id="UP000235145">
    <property type="component" value="Unassembled WGS sequence"/>
</dbReference>
<proteinExistence type="predicted"/>
<feature type="compositionally biased region" description="Low complexity" evidence="1">
    <location>
        <begin position="64"/>
        <end position="79"/>
    </location>
</feature>
<accession>A0A9R1UE83</accession>
<sequence>MASPSQSNLFVVRPMESPATVAPRFTVAITFNSHSGAAGSENVSKLSIKRSGRRSKLVLVSSLGNHSNSSTDSDGNSNNKGKATSSVPSSNYVVPLDNPSYSCITRPVDEILRDLNKRIPNNIIVKYPDSIQATSIPWYHSNRMLSFYAPGVRIA</sequence>
<evidence type="ECO:0000313" key="2">
    <source>
        <dbReference type="EMBL" id="KAJ0185502.1"/>
    </source>
</evidence>
<gene>
    <name evidence="2" type="ORF">LSAT_V11C900489410</name>
</gene>
<keyword evidence="3" id="KW-1185">Reference proteome</keyword>
<dbReference type="GO" id="GO:0003677">
    <property type="term" value="F:DNA binding"/>
    <property type="evidence" value="ECO:0007669"/>
    <property type="project" value="InterPro"/>
</dbReference>
<dbReference type="PANTHER" id="PTHR34050:SF3">
    <property type="entry name" value="DNA REPAIR RAD52-LIKE PROTEIN 2, CHLOROPLASTIC"/>
    <property type="match status" value="1"/>
</dbReference>
<dbReference type="InterPro" id="IPR037489">
    <property type="entry name" value="RAD52-like"/>
</dbReference>
<evidence type="ECO:0000256" key="1">
    <source>
        <dbReference type="SAM" id="MobiDB-lite"/>
    </source>
</evidence>
<comment type="caution">
    <text evidence="2">The sequence shown here is derived from an EMBL/GenBank/DDBJ whole genome shotgun (WGS) entry which is preliminary data.</text>
</comment>
<dbReference type="EMBL" id="NBSK02000009">
    <property type="protein sequence ID" value="KAJ0185502.1"/>
    <property type="molecule type" value="Genomic_DNA"/>
</dbReference>
<protein>
    <submittedName>
        <fullName evidence="2">Uncharacterized protein</fullName>
    </submittedName>
</protein>
<organism evidence="2 3">
    <name type="scientific">Lactuca sativa</name>
    <name type="common">Garden lettuce</name>
    <dbReference type="NCBI Taxonomy" id="4236"/>
    <lineage>
        <taxon>Eukaryota</taxon>
        <taxon>Viridiplantae</taxon>
        <taxon>Streptophyta</taxon>
        <taxon>Embryophyta</taxon>
        <taxon>Tracheophyta</taxon>
        <taxon>Spermatophyta</taxon>
        <taxon>Magnoliopsida</taxon>
        <taxon>eudicotyledons</taxon>
        <taxon>Gunneridae</taxon>
        <taxon>Pentapetalae</taxon>
        <taxon>asterids</taxon>
        <taxon>campanulids</taxon>
        <taxon>Asterales</taxon>
        <taxon>Asteraceae</taxon>
        <taxon>Cichorioideae</taxon>
        <taxon>Cichorieae</taxon>
        <taxon>Lactucinae</taxon>
        <taxon>Lactuca</taxon>
    </lineage>
</organism>
<dbReference type="AlphaFoldDB" id="A0A9R1UE83"/>
<dbReference type="PANTHER" id="PTHR34050">
    <property type="entry name" value="DNA REPAIR RAD52-LIKE PROTEIN 2, CHLOROPLASTIC"/>
    <property type="match status" value="1"/>
</dbReference>
<feature type="compositionally biased region" description="Polar residues" evidence="1">
    <location>
        <begin position="80"/>
        <end position="91"/>
    </location>
</feature>
<evidence type="ECO:0000313" key="3">
    <source>
        <dbReference type="Proteomes" id="UP000235145"/>
    </source>
</evidence>
<feature type="region of interest" description="Disordered" evidence="1">
    <location>
        <begin position="59"/>
        <end position="91"/>
    </location>
</feature>
<dbReference type="Gramene" id="rna-gnl|WGS:NBSK|LSAT_9X83061_mrna">
    <property type="protein sequence ID" value="cds-PLY84853.1"/>
    <property type="gene ID" value="gene-LSAT_9X83061"/>
</dbReference>
<reference evidence="2 3" key="1">
    <citation type="journal article" date="2017" name="Nat. Commun.">
        <title>Genome assembly with in vitro proximity ligation data and whole-genome triplication in lettuce.</title>
        <authorList>
            <person name="Reyes-Chin-Wo S."/>
            <person name="Wang Z."/>
            <person name="Yang X."/>
            <person name="Kozik A."/>
            <person name="Arikit S."/>
            <person name="Song C."/>
            <person name="Xia L."/>
            <person name="Froenicke L."/>
            <person name="Lavelle D.O."/>
            <person name="Truco M.J."/>
            <person name="Xia R."/>
            <person name="Zhu S."/>
            <person name="Xu C."/>
            <person name="Xu H."/>
            <person name="Xu X."/>
            <person name="Cox K."/>
            <person name="Korf I."/>
            <person name="Meyers B.C."/>
            <person name="Michelmore R.W."/>
        </authorList>
    </citation>
    <scope>NUCLEOTIDE SEQUENCE [LARGE SCALE GENOMIC DNA]</scope>
    <source>
        <strain evidence="3">cv. Salinas</strain>
        <tissue evidence="2">Seedlings</tissue>
    </source>
</reference>